<protein>
    <submittedName>
        <fullName evidence="4">Conserved domain-containing protein</fullName>
    </submittedName>
</protein>
<dbReference type="InterPro" id="IPR027275">
    <property type="entry name" value="PRC-brl_dom"/>
</dbReference>
<dbReference type="PANTHER" id="PTHR38463:SF1">
    <property type="entry name" value="STRESS RESPONSE PROTEIN YSNF"/>
    <property type="match status" value="1"/>
</dbReference>
<dbReference type="Proteomes" id="UP000198751">
    <property type="component" value="Chromosome I"/>
</dbReference>
<reference evidence="5" key="1">
    <citation type="submission" date="2016-10" db="EMBL/GenBank/DDBJ databases">
        <authorList>
            <person name="Varghese N."/>
            <person name="Submissions S."/>
        </authorList>
    </citation>
    <scope>NUCLEOTIDE SEQUENCE [LARGE SCALE GENOMIC DNA]</scope>
    <source>
        <strain evidence="5">IMMIB L-1606</strain>
    </source>
</reference>
<feature type="domain" description="DUF2382" evidence="3">
    <location>
        <begin position="168"/>
        <end position="279"/>
    </location>
</feature>
<feature type="region of interest" description="Disordered" evidence="1">
    <location>
        <begin position="268"/>
        <end position="295"/>
    </location>
</feature>
<sequence length="295" mass="32536">MLNRENIETLLHKGGNVIGADGDKIGSIGQLYADDDTGEPTWVTVKTGLFGTSQSFIPVEGARSQDHDLVVPYTKDHVKDAPRVDVDGHLTPEEEDRLYTHYDRGATTYSESQDNTRNDVDLQGDADLNAGTPTAGVTGGGDAGRERDYDGGRGVGQDTSGPNTDDAMTRSEERLNVGTEREATGRVRLRKYVTTENVTKTVPVQREEVRLEREPITDENRGAALSGPDISEEEHEVILHEERPVVEKEAVPVERVRLDKEVVQDDVTVSEEVRKEHIDADGLDGDRRTGHDKRL</sequence>
<feature type="compositionally biased region" description="Basic and acidic residues" evidence="1">
    <location>
        <begin position="83"/>
        <end position="104"/>
    </location>
</feature>
<feature type="compositionally biased region" description="Basic and acidic residues" evidence="1">
    <location>
        <begin position="271"/>
        <end position="289"/>
    </location>
</feature>
<dbReference type="EMBL" id="LT629779">
    <property type="protein sequence ID" value="SDT01848.1"/>
    <property type="molecule type" value="Genomic_DNA"/>
</dbReference>
<dbReference type="RefSeq" id="WP_091718842.1">
    <property type="nucleotide sequence ID" value="NZ_LT629779.1"/>
</dbReference>
<evidence type="ECO:0000313" key="4">
    <source>
        <dbReference type="EMBL" id="SDT01848.1"/>
    </source>
</evidence>
<dbReference type="Gene3D" id="3.90.50.10">
    <property type="entry name" value="Photosynthetic Reaction Center, subunit H, domain 2"/>
    <property type="match status" value="1"/>
</dbReference>
<dbReference type="Pfam" id="PF05239">
    <property type="entry name" value="PRC"/>
    <property type="match status" value="1"/>
</dbReference>
<dbReference type="GO" id="GO:0030077">
    <property type="term" value="C:plasma membrane light-harvesting complex"/>
    <property type="evidence" value="ECO:0007669"/>
    <property type="project" value="InterPro"/>
</dbReference>
<accession>A0A1H1WXH2</accession>
<dbReference type="AlphaFoldDB" id="A0A1H1WXH2"/>
<evidence type="ECO:0000313" key="5">
    <source>
        <dbReference type="Proteomes" id="UP000198751"/>
    </source>
</evidence>
<dbReference type="GO" id="GO:0019684">
    <property type="term" value="P:photosynthesis, light reaction"/>
    <property type="evidence" value="ECO:0007669"/>
    <property type="project" value="InterPro"/>
</dbReference>
<dbReference type="OrthoDB" id="3712018at2"/>
<feature type="domain" description="PRC-barrel" evidence="2">
    <location>
        <begin position="15"/>
        <end position="77"/>
    </location>
</feature>
<gene>
    <name evidence="4" type="ORF">SAMN04489743_1474</name>
</gene>
<dbReference type="SUPFAM" id="SSF50346">
    <property type="entry name" value="PRC-barrel domain"/>
    <property type="match status" value="1"/>
</dbReference>
<evidence type="ECO:0000256" key="1">
    <source>
        <dbReference type="SAM" id="MobiDB-lite"/>
    </source>
</evidence>
<dbReference type="InterPro" id="IPR052967">
    <property type="entry name" value="Stress_Response_Assoc"/>
</dbReference>
<organism evidence="4 5">
    <name type="scientific">Pseudarthrobacter equi</name>
    <dbReference type="NCBI Taxonomy" id="728066"/>
    <lineage>
        <taxon>Bacteria</taxon>
        <taxon>Bacillati</taxon>
        <taxon>Actinomycetota</taxon>
        <taxon>Actinomycetes</taxon>
        <taxon>Micrococcales</taxon>
        <taxon>Micrococcaceae</taxon>
        <taxon>Pseudarthrobacter</taxon>
    </lineage>
</organism>
<dbReference type="Pfam" id="PF09557">
    <property type="entry name" value="DUF2382"/>
    <property type="match status" value="1"/>
</dbReference>
<dbReference type="InterPro" id="IPR014747">
    <property type="entry name" value="Bac_photo_RC_H_C"/>
</dbReference>
<dbReference type="PANTHER" id="PTHR38463">
    <property type="entry name" value="STRESS RESPONSE PROTEIN YSNF"/>
    <property type="match status" value="1"/>
</dbReference>
<proteinExistence type="predicted"/>
<dbReference type="InterPro" id="IPR019060">
    <property type="entry name" value="DUF2382"/>
</dbReference>
<dbReference type="InterPro" id="IPR011033">
    <property type="entry name" value="PRC_barrel-like_sf"/>
</dbReference>
<feature type="region of interest" description="Disordered" evidence="1">
    <location>
        <begin position="83"/>
        <end position="168"/>
    </location>
</feature>
<keyword evidence="5" id="KW-1185">Reference proteome</keyword>
<name>A0A1H1WXH2_9MICC</name>
<evidence type="ECO:0000259" key="3">
    <source>
        <dbReference type="Pfam" id="PF09557"/>
    </source>
</evidence>
<evidence type="ECO:0000259" key="2">
    <source>
        <dbReference type="Pfam" id="PF05239"/>
    </source>
</evidence>